<proteinExistence type="predicted"/>
<dbReference type="SUPFAM" id="SSF54593">
    <property type="entry name" value="Glyoxalase/Bleomycin resistance protein/Dihydroxybiphenyl dioxygenase"/>
    <property type="match status" value="1"/>
</dbReference>
<feature type="domain" description="PhnB-like" evidence="1">
    <location>
        <begin position="3"/>
        <end position="117"/>
    </location>
</feature>
<reference evidence="2 3" key="1">
    <citation type="submission" date="2018-10" db="EMBL/GenBank/DDBJ databases">
        <title>Robbsia sp. DHC34, isolated from soil.</title>
        <authorList>
            <person name="Gao Z.-H."/>
            <person name="Qiu L.-H."/>
        </authorList>
    </citation>
    <scope>NUCLEOTIDE SEQUENCE [LARGE SCALE GENOMIC DNA]</scope>
    <source>
        <strain evidence="2 3">DHC34</strain>
    </source>
</reference>
<dbReference type="CDD" id="cd06588">
    <property type="entry name" value="PhnB_like"/>
    <property type="match status" value="1"/>
</dbReference>
<dbReference type="InterPro" id="IPR029068">
    <property type="entry name" value="Glyas_Bleomycin-R_OHBP_Dase"/>
</dbReference>
<dbReference type="Gene3D" id="3.10.180.10">
    <property type="entry name" value="2,3-Dihydroxybiphenyl 1,2-Dioxygenase, domain 1"/>
    <property type="match status" value="1"/>
</dbReference>
<evidence type="ECO:0000313" key="3">
    <source>
        <dbReference type="Proteomes" id="UP000270342"/>
    </source>
</evidence>
<dbReference type="AlphaFoldDB" id="A0A494XA85"/>
<dbReference type="RefSeq" id="WP_121089514.1">
    <property type="nucleotide sequence ID" value="NZ_RBZU01000012.1"/>
</dbReference>
<dbReference type="Pfam" id="PF06983">
    <property type="entry name" value="3-dmu-9_3-mt"/>
    <property type="match status" value="1"/>
</dbReference>
<sequence>MQTMSTFLWFNGQAEEAATFYTRIFRDARVKSVMRYGDAGPGPKGAVMTVEFEAFGQRFVALNGGPAFSFTPAVSFMIHCDSQTEIDALWDALLEGGGVPVQCGWLRDRFGVSWQVVPHALFDMLNDADAAKTTRVTRAMLRMVKLDLPALERAYRGD</sequence>
<dbReference type="EMBL" id="RBZU01000012">
    <property type="protein sequence ID" value="RKP47717.1"/>
    <property type="molecule type" value="Genomic_DNA"/>
</dbReference>
<evidence type="ECO:0000313" key="2">
    <source>
        <dbReference type="EMBL" id="RKP47717.1"/>
    </source>
</evidence>
<organism evidence="2 3">
    <name type="scientific">Pararobbsia silviterrae</name>
    <dbReference type="NCBI Taxonomy" id="1792498"/>
    <lineage>
        <taxon>Bacteria</taxon>
        <taxon>Pseudomonadati</taxon>
        <taxon>Pseudomonadota</taxon>
        <taxon>Betaproteobacteria</taxon>
        <taxon>Burkholderiales</taxon>
        <taxon>Burkholderiaceae</taxon>
        <taxon>Pararobbsia</taxon>
    </lineage>
</organism>
<evidence type="ECO:0000259" key="1">
    <source>
        <dbReference type="Pfam" id="PF06983"/>
    </source>
</evidence>
<dbReference type="OrthoDB" id="5293819at2"/>
<accession>A0A494XA85</accession>
<comment type="caution">
    <text evidence="2">The sequence shown here is derived from an EMBL/GenBank/DDBJ whole genome shotgun (WGS) entry which is preliminary data.</text>
</comment>
<name>A0A494XA85_9BURK</name>
<gene>
    <name evidence="2" type="ORF">D7S86_22380</name>
</gene>
<keyword evidence="3" id="KW-1185">Reference proteome</keyword>
<dbReference type="PANTHER" id="PTHR33990">
    <property type="entry name" value="PROTEIN YJDN-RELATED"/>
    <property type="match status" value="1"/>
</dbReference>
<dbReference type="InterPro" id="IPR009725">
    <property type="entry name" value="3_dmu_93_MTrfase"/>
</dbReference>
<protein>
    <submittedName>
        <fullName evidence="2">VOC family protein</fullName>
    </submittedName>
</protein>
<dbReference type="InterPro" id="IPR028973">
    <property type="entry name" value="PhnB-like"/>
</dbReference>
<dbReference type="Proteomes" id="UP000270342">
    <property type="component" value="Unassembled WGS sequence"/>
</dbReference>
<dbReference type="PIRSF" id="PIRSF021700">
    <property type="entry name" value="3_dmu_93_MTrfase"/>
    <property type="match status" value="1"/>
</dbReference>